<protein>
    <recommendedName>
        <fullName evidence="2">SusD-like N-terminal domain-containing protein</fullName>
    </recommendedName>
</protein>
<evidence type="ECO:0000256" key="1">
    <source>
        <dbReference type="SAM" id="SignalP"/>
    </source>
</evidence>
<dbReference type="OrthoDB" id="727588at2"/>
<evidence type="ECO:0000313" key="5">
    <source>
        <dbReference type="Proteomes" id="UP000031937"/>
    </source>
</evidence>
<evidence type="ECO:0000259" key="2">
    <source>
        <dbReference type="Pfam" id="PF14322"/>
    </source>
</evidence>
<evidence type="ECO:0000313" key="6">
    <source>
        <dbReference type="Proteomes" id="UP000031980"/>
    </source>
</evidence>
<dbReference type="SUPFAM" id="SSF48452">
    <property type="entry name" value="TPR-like"/>
    <property type="match status" value="1"/>
</dbReference>
<dbReference type="InterPro" id="IPR011990">
    <property type="entry name" value="TPR-like_helical_dom_sf"/>
</dbReference>
<organism evidence="4 6">
    <name type="scientific">Sanguibacteroides justesenii</name>
    <dbReference type="NCBI Taxonomy" id="1547597"/>
    <lineage>
        <taxon>Bacteria</taxon>
        <taxon>Pseudomonadati</taxon>
        <taxon>Bacteroidota</taxon>
        <taxon>Bacteroidia</taxon>
        <taxon>Bacteroidales</taxon>
        <taxon>Porphyromonadaceae</taxon>
        <taxon>Sanguibacteroides</taxon>
    </lineage>
</organism>
<feature type="signal peptide" evidence="1">
    <location>
        <begin position="1"/>
        <end position="21"/>
    </location>
</feature>
<dbReference type="EMBL" id="JPIT01000032">
    <property type="protein sequence ID" value="KIO43311.1"/>
    <property type="molecule type" value="Genomic_DNA"/>
</dbReference>
<feature type="domain" description="SusD-like N-terminal" evidence="2">
    <location>
        <begin position="24"/>
        <end position="209"/>
    </location>
</feature>
<dbReference type="RefSeq" id="WP_041504410.1">
    <property type="nucleotide sequence ID" value="NZ_JPIT01000032.1"/>
</dbReference>
<dbReference type="Proteomes" id="UP000031980">
    <property type="component" value="Unassembled WGS sequence"/>
</dbReference>
<name>A0A0C3R5L3_9PORP</name>
<evidence type="ECO:0000313" key="4">
    <source>
        <dbReference type="EMBL" id="KIO45020.1"/>
    </source>
</evidence>
<comment type="caution">
    <text evidence="4">The sequence shown here is derived from an EMBL/GenBank/DDBJ whole genome shotgun (WGS) entry which is preliminary data.</text>
</comment>
<dbReference type="EMBL" id="JPIU01000038">
    <property type="protein sequence ID" value="KIO45020.1"/>
    <property type="molecule type" value="Genomic_DNA"/>
</dbReference>
<dbReference type="InterPro" id="IPR033985">
    <property type="entry name" value="SusD-like_N"/>
</dbReference>
<dbReference type="Gene3D" id="1.25.40.390">
    <property type="match status" value="1"/>
</dbReference>
<feature type="chain" id="PRO_5043118963" description="SusD-like N-terminal domain-containing protein" evidence="1">
    <location>
        <begin position="22"/>
        <end position="507"/>
    </location>
</feature>
<reference evidence="4 6" key="1">
    <citation type="submission" date="2014-07" db="EMBL/GenBank/DDBJ databases">
        <title>Porphyromonadaceae bacterium OUH 308042 = ATCC BAA-2681 = DSM 28342 draft genome.</title>
        <authorList>
            <person name="Sydenham T.V."/>
            <person name="Hasman H."/>
            <person name="Justensen U.S."/>
        </authorList>
    </citation>
    <scope>NUCLEOTIDE SEQUENCE [LARGE SCALE GENOMIC DNA]</scope>
    <source>
        <strain evidence="4 6">OUH 308042</strain>
    </source>
</reference>
<sequence>MKKIKIIALFLTLSTCILVSSCDKWLDVLSNEEILEEDAFATTKGFRTALIGAYQIAASDPLWGQELTWGMMSVLSRNYTASSLPTKYKYAMDNTNFESSYTKDAIASIWETGYNVIANCNNIIKKVETTDKPFEYTWEKGMVLAEAKALRALMHFELLRLFAPAPILGNKDKAIPYVTNYPNISPEYKSTSEIIKNIIEDLKYARDILKPIDVDILWGESIMSYFSTMLFYGIQNLQDDGQRSNGNAAGFFAYRGYRLNYWGVTGLLARVYSYNRENDKAIPYVNEIIEEWIDSGVGFEFAWDQKPNNNPNLIDGKRCPEGLICLWNTKVAENYSKAAGTSYFKMTKLNDLFGADDIKEDYRYTAFYNTSTSRYRVWDPSNSSHSTDSYIEKVRVILPVLEIPEIYYIKAEYLAEQGKIGEAINTLKVVKDNRNITTPIPSTVNDYNSFMEILINDLSRDFLTRGQTWFYLKKLNWKKMYNGTNVPWEAPDSWFVLPLPDSETSYY</sequence>
<dbReference type="Proteomes" id="UP000031937">
    <property type="component" value="Unassembled WGS sequence"/>
</dbReference>
<reference evidence="3 5" key="2">
    <citation type="submission" date="2014-07" db="EMBL/GenBank/DDBJ databases">
        <title>Porphyromonadaceae bacterium OUH 334697 = ATCC BAA-2682 = DSM 28341 draft genome.</title>
        <authorList>
            <person name="Sydenham T.V."/>
            <person name="Hasman H."/>
            <person name="Justesen U.S."/>
        </authorList>
    </citation>
    <scope>NUCLEOTIDE SEQUENCE [LARGE SCALE GENOMIC DNA]</scope>
    <source>
        <strain evidence="3 5">OUH 334697</strain>
    </source>
</reference>
<gene>
    <name evidence="4" type="ORF">BA92_08445</name>
    <name evidence="3" type="ORF">IE90_14070</name>
</gene>
<keyword evidence="6" id="KW-1185">Reference proteome</keyword>
<dbReference type="AlphaFoldDB" id="A0A0C3R5L3"/>
<accession>A0A0C3R5L3</accession>
<evidence type="ECO:0000313" key="3">
    <source>
        <dbReference type="EMBL" id="KIO43311.1"/>
    </source>
</evidence>
<proteinExistence type="predicted"/>
<keyword evidence="1" id="KW-0732">Signal</keyword>
<dbReference type="Pfam" id="PF14322">
    <property type="entry name" value="SusD-like_3"/>
    <property type="match status" value="1"/>
</dbReference>
<dbReference type="PROSITE" id="PS51257">
    <property type="entry name" value="PROKAR_LIPOPROTEIN"/>
    <property type="match status" value="1"/>
</dbReference>
<dbReference type="Gene3D" id="1.25.40.900">
    <property type="match status" value="1"/>
</dbReference>